<accession>A0A512NEH6</accession>
<name>A0A512NEH6_9HYPH</name>
<feature type="region of interest" description="Disordered" evidence="1">
    <location>
        <begin position="1"/>
        <end position="22"/>
    </location>
</feature>
<dbReference type="Proteomes" id="UP000321058">
    <property type="component" value="Unassembled WGS sequence"/>
</dbReference>
<evidence type="ECO:0000313" key="2">
    <source>
        <dbReference type="EMBL" id="GEP57350.1"/>
    </source>
</evidence>
<comment type="caution">
    <text evidence="2">The sequence shown here is derived from an EMBL/GenBank/DDBJ whole genome shotgun (WGS) entry which is preliminary data.</text>
</comment>
<keyword evidence="3" id="KW-1185">Reference proteome</keyword>
<dbReference type="EMBL" id="BKAJ01000077">
    <property type="protein sequence ID" value="GEP57350.1"/>
    <property type="molecule type" value="Genomic_DNA"/>
</dbReference>
<dbReference type="RefSeq" id="WP_170303274.1">
    <property type="nucleotide sequence ID" value="NZ_BKAJ01000077.1"/>
</dbReference>
<reference evidence="2 3" key="1">
    <citation type="submission" date="2019-07" db="EMBL/GenBank/DDBJ databases">
        <title>Whole genome shotgun sequence of Reyranella soli NBRC 108950.</title>
        <authorList>
            <person name="Hosoyama A."/>
            <person name="Uohara A."/>
            <person name="Ohji S."/>
            <person name="Ichikawa N."/>
        </authorList>
    </citation>
    <scope>NUCLEOTIDE SEQUENCE [LARGE SCALE GENOMIC DNA]</scope>
    <source>
        <strain evidence="2 3">NBRC 108950</strain>
    </source>
</reference>
<sequence length="76" mass="8738">MELRAMLGAPTSEEDRPPGKRWRYQDGQCTLNIQLYPDVRTKQFEVLAYEVKSNDNTDEGKRVCTAQLQSRAQAPH</sequence>
<protein>
    <submittedName>
        <fullName evidence="2">Uncharacterized protein</fullName>
    </submittedName>
</protein>
<proteinExistence type="predicted"/>
<dbReference type="AlphaFoldDB" id="A0A512NEH6"/>
<gene>
    <name evidence="2" type="ORF">RSO01_45160</name>
</gene>
<evidence type="ECO:0000313" key="3">
    <source>
        <dbReference type="Proteomes" id="UP000321058"/>
    </source>
</evidence>
<evidence type="ECO:0000256" key="1">
    <source>
        <dbReference type="SAM" id="MobiDB-lite"/>
    </source>
</evidence>
<organism evidence="2 3">
    <name type="scientific">Reyranella soli</name>
    <dbReference type="NCBI Taxonomy" id="1230389"/>
    <lineage>
        <taxon>Bacteria</taxon>
        <taxon>Pseudomonadati</taxon>
        <taxon>Pseudomonadota</taxon>
        <taxon>Alphaproteobacteria</taxon>
        <taxon>Hyphomicrobiales</taxon>
        <taxon>Reyranellaceae</taxon>
        <taxon>Reyranella</taxon>
    </lineage>
</organism>